<evidence type="ECO:0000256" key="1">
    <source>
        <dbReference type="SAM" id="MobiDB-lite"/>
    </source>
</evidence>
<dbReference type="Proteomes" id="UP000737171">
    <property type="component" value="Unassembled WGS sequence"/>
</dbReference>
<proteinExistence type="predicted"/>
<keyword evidence="3" id="KW-1185">Reference proteome</keyword>
<comment type="caution">
    <text evidence="2">The sequence shown here is derived from an EMBL/GenBank/DDBJ whole genome shotgun (WGS) entry which is preliminary data.</text>
</comment>
<evidence type="ECO:0000313" key="3">
    <source>
        <dbReference type="Proteomes" id="UP000737171"/>
    </source>
</evidence>
<dbReference type="Pfam" id="PF20129">
    <property type="entry name" value="DUF6519"/>
    <property type="match status" value="1"/>
</dbReference>
<dbReference type="InterPro" id="IPR006626">
    <property type="entry name" value="PbH1"/>
</dbReference>
<dbReference type="SUPFAM" id="SSF51126">
    <property type="entry name" value="Pectin lyase-like"/>
    <property type="match status" value="1"/>
</dbReference>
<sequence>MKGDFSSWNKDRSQNFRGTLHQQGRVLLDRDWNAQTEIIGEWQETAGRDAFGAGVAAVPAEVPLGFKVTEARIDAGVVKVSANKGRVWADGLLVEAPRDLSRRVAAYLNLPAGSVPDTAAAPNDAVILETWLEALSPFQAPSLLIEPALGGVDTTERVQTAYRFRLFRMADGETCDSIAPQLRDDFSTKGKLTVKLNPTVVVTGDCPVVESGGYTGFEHRLYRVEIAETSRTGNFFKWSQFNGGLVGTGDFDAVSRRVTLHGNLNAIVHAGLNEFYLEALDFDEAYGFWRVVYGAMATLGADNMLTLPPVADAREYLGSMPPAPAKGKRFFRLWNGIEAIADYIAADRDLPDLVGIRLRFDTDASGRHTPSDFWTFEVRAGEIGNAAVLIGDPVTFAGAPPQGIFYHRVPLAELEWTGTSITGDAIHDCRSVFQPLTRLKNCCTYRVGDGTRSHGDFSSIQDAIDALPAEGGQVCVLPGLYRESVHIHERVNVVVHGCGPRTRVSARVTTDAAAAMPAFLVEDSTGIAIEGMAIEAGPRSALQIDNSRFVTLRGCLVQMRDVASLWQAIFSRGDDVNIEDNTVEIVAAEGGAPAATIPPPVGDALAPNGVRTPSAASRLAVITRGGIQVAGGSDRVRIFNNRIRGGTWNGITLGSLEQPDVEDSGTPDLPESEDDCAQCRPVDLTAPPPPATADAPSAHFTSAGDLYDIEIGGNHITDMGINGIGVVRFFNLADGGEMIGVHGLHITDNIITRCMRLTLGDVEKSMERLIGYGGIALAKVGDLRILRNQIMGNGASDRAPICGVFAIIVQGLQLDDNRIFDNGHARDGADGALRPGVRGGVHVWLVLPTIEQAAGGKYQSSFVSRESARNGLTTCEVRDNMIVAPLGRALTFFALGPVVVARNRLVTQGTTGRGMDLAAATVLIGDLGISNEWTWGLLAMLLWTRFGTYKPIDSFNTCAYAKAFGLIRSLKPPALWPPISALWATGKLLLTENQITLDVAEENRPLGIALTSVFVLSLDDVGMADNQLEVSSTNFFVAADALVLGGSLRVADNRFSETWYRTYFSAFTWGGMNTTTDNQSTHCIRAAALLPRMLINRDNLALIEVFCPNECGQG</sequence>
<name>A0ABX2ESY0_9BURK</name>
<dbReference type="InterPro" id="IPR011050">
    <property type="entry name" value="Pectin_lyase_fold/virulence"/>
</dbReference>
<reference evidence="2 3" key="1">
    <citation type="submission" date="2020-05" db="EMBL/GenBank/DDBJ databases">
        <title>Aquincola sp. isolate from soil.</title>
        <authorList>
            <person name="Han J."/>
            <person name="Kim D.-U."/>
        </authorList>
    </citation>
    <scope>NUCLEOTIDE SEQUENCE [LARGE SCALE GENOMIC DNA]</scope>
    <source>
        <strain evidence="2 3">S2</strain>
    </source>
</reference>
<gene>
    <name evidence="2" type="ORF">HLB44_32585</name>
</gene>
<dbReference type="Gene3D" id="2.160.20.10">
    <property type="entry name" value="Single-stranded right-handed beta-helix, Pectin lyase-like"/>
    <property type="match status" value="1"/>
</dbReference>
<dbReference type="InterPro" id="IPR012334">
    <property type="entry name" value="Pectin_lyas_fold"/>
</dbReference>
<dbReference type="InterPro" id="IPR045392">
    <property type="entry name" value="DUF6519"/>
</dbReference>
<organism evidence="2 3">
    <name type="scientific">Pseudaquabacterium terrae</name>
    <dbReference type="NCBI Taxonomy" id="2732868"/>
    <lineage>
        <taxon>Bacteria</taxon>
        <taxon>Pseudomonadati</taxon>
        <taxon>Pseudomonadota</taxon>
        <taxon>Betaproteobacteria</taxon>
        <taxon>Burkholderiales</taxon>
        <taxon>Sphaerotilaceae</taxon>
        <taxon>Pseudaquabacterium</taxon>
    </lineage>
</organism>
<dbReference type="RefSeq" id="WP_173133515.1">
    <property type="nucleotide sequence ID" value="NZ_JABRWJ010000013.1"/>
</dbReference>
<feature type="region of interest" description="Disordered" evidence="1">
    <location>
        <begin position="654"/>
        <end position="674"/>
    </location>
</feature>
<evidence type="ECO:0008006" key="4">
    <source>
        <dbReference type="Google" id="ProtNLM"/>
    </source>
</evidence>
<feature type="compositionally biased region" description="Acidic residues" evidence="1">
    <location>
        <begin position="659"/>
        <end position="674"/>
    </location>
</feature>
<evidence type="ECO:0000313" key="2">
    <source>
        <dbReference type="EMBL" id="NRF71736.1"/>
    </source>
</evidence>
<accession>A0ABX2ESY0</accession>
<dbReference type="EMBL" id="JABRWJ010000013">
    <property type="protein sequence ID" value="NRF71736.1"/>
    <property type="molecule type" value="Genomic_DNA"/>
</dbReference>
<dbReference type="SMART" id="SM00710">
    <property type="entry name" value="PbH1"/>
    <property type="match status" value="6"/>
</dbReference>
<protein>
    <recommendedName>
        <fullName evidence="4">Right handed beta helix domain-containing protein</fullName>
    </recommendedName>
</protein>